<sequence length="1214" mass="137023">MEHGSARELLRASATDADAVRQYLQSIEANELDGLLDGIAPRTSKSKKKSEFLVKEDWLPLVHALVQCEATRLRAASRIIQVLRRGSPSELESMQLLTEISLGYSSALDELQELKEKVKRTQHSVKRQKLLEEIHTVLDIMFSFLEEVVKDFTPSNGKVLPQLLGLVPFFLNLSEELSKGDTGASENLAKLLELPWSCQTVPSLLDVLVEDSSLMSRESWQHLQGNVERMVTTSPEMASETMNPMIRECVLVANVTGDHKWIGIVRYLLRQLPVHLRQVAEFNLQMSFNQSLRIVALVCESIRSSKVSWGGAIDRQTATTLFDEQECGATGLKIDWRDLFLLLHSLQASKPVLHHRTSSSRIATEAAVFSDIEQLAWWIVQSDFNAFTNHTTNGTRTMGKTIEMHVREQVELLLSFGGKQIHSREWKALLLMDMAFFWIEQNKAMIADDKVSTSKSTSGLMLLQAIFEMAPEARAEVLSCLFERSQQPTMKKIAGETISQLFISQSDKLFQHLNAIQDWLSLQFQRSFDGARDFFLIASRLATKYKDLYNFVMVFLRKLLSTGNRSHQHFAVDMWCTWIDHRLPFNEQQEEEIISALKNSVTACHDIQAWSFGRLEQVFQFDDASIEAPAISLRKSSWEELHRFLSREVGKFIAPKMSGFVRFGNEDDEDSSDEYGDEDSSLSRFQFTSLDEFYQQNASLDGAASIGLIFQKLLSCLIQFDKAVSQSKVSFEGLPIEGLNDNEADIKQWLVDVSSNWKYLSHWICLDSDELLNQSAQGRFCEKSAWWKLVARIYIGCGICNLAIEMLLWTRPVEDAGDRESTSRDLVAFCADDGRISVWSLMEMEFSLHRMIHKLVSHYSNEMDTSLSKEYVRASSYGLHRVLQPEKLQILTAIKNILEEATSNLPHDGRNGISFDAVLFTLDSCWSKPGEEDPFGAFYPRDNDDGRLSEAGSILEMLLCVYINFRDRVVTLPGNFGADDDKCDARDELISRLQFSLYSDSISAKFPASARHLVAPGKNTKAVVLLDGKVGEELLEHVCAAIGRTLEVMIKASSLLSVHNEVGQVLQTIPWGERTINFEGMGNSTSHFIRLSHYILSDVVKCVQQDGLTKLGVSCAILSKRLRDIAAEAADWNVVCSDSHVLSSLAYSVLCENVVYNPRLLRLLMDICLPTHLALHVKTFVTLETSAITEESNPSETSTTRCEWQISSWISNGF</sequence>
<comment type="caution">
    <text evidence="2">The sequence shown here is derived from an EMBL/GenBank/DDBJ whole genome shotgun (WGS) entry which is preliminary data.</text>
</comment>
<dbReference type="Proteomes" id="UP001632037">
    <property type="component" value="Unassembled WGS sequence"/>
</dbReference>
<dbReference type="AlphaFoldDB" id="A0ABD3FRF4"/>
<organism evidence="2 3">
    <name type="scientific">Phytophthora oleae</name>
    <dbReference type="NCBI Taxonomy" id="2107226"/>
    <lineage>
        <taxon>Eukaryota</taxon>
        <taxon>Sar</taxon>
        <taxon>Stramenopiles</taxon>
        <taxon>Oomycota</taxon>
        <taxon>Peronosporomycetes</taxon>
        <taxon>Peronosporales</taxon>
        <taxon>Peronosporaceae</taxon>
        <taxon>Phytophthora</taxon>
    </lineage>
</organism>
<proteinExistence type="predicted"/>
<keyword evidence="1" id="KW-0175">Coiled coil</keyword>
<accession>A0ABD3FRF4</accession>
<dbReference type="EMBL" id="JBIMZQ010000010">
    <property type="protein sequence ID" value="KAL3668967.1"/>
    <property type="molecule type" value="Genomic_DNA"/>
</dbReference>
<reference evidence="2 3" key="1">
    <citation type="submission" date="2024-09" db="EMBL/GenBank/DDBJ databases">
        <title>Genome sequencing and assembly of Phytophthora oleae, isolate VK10A, causative agent of rot of olive drupes.</title>
        <authorList>
            <person name="Conti Taguali S."/>
            <person name="Riolo M."/>
            <person name="La Spada F."/>
            <person name="Cacciola S.O."/>
            <person name="Dionisio G."/>
        </authorList>
    </citation>
    <scope>NUCLEOTIDE SEQUENCE [LARGE SCALE GENOMIC DNA]</scope>
    <source>
        <strain evidence="2 3">VK10A</strain>
    </source>
</reference>
<gene>
    <name evidence="2" type="ORF">V7S43_006255</name>
</gene>
<evidence type="ECO:0000256" key="1">
    <source>
        <dbReference type="SAM" id="Coils"/>
    </source>
</evidence>
<evidence type="ECO:0000313" key="3">
    <source>
        <dbReference type="Proteomes" id="UP001632037"/>
    </source>
</evidence>
<feature type="coiled-coil region" evidence="1">
    <location>
        <begin position="104"/>
        <end position="131"/>
    </location>
</feature>
<keyword evidence="3" id="KW-1185">Reference proteome</keyword>
<evidence type="ECO:0000313" key="2">
    <source>
        <dbReference type="EMBL" id="KAL3668967.1"/>
    </source>
</evidence>
<protein>
    <submittedName>
        <fullName evidence="2">Uncharacterized protein</fullName>
    </submittedName>
</protein>
<name>A0ABD3FRF4_9STRA</name>